<accession>A0A9D1E345</accession>
<evidence type="ECO:0000256" key="4">
    <source>
        <dbReference type="HAMAP-Rule" id="MF_00171"/>
    </source>
</evidence>
<proteinExistence type="inferred from homology"/>
<comment type="caution">
    <text evidence="4">Lacks conserved residue(s) required for the propagation of feature annotation.</text>
</comment>
<dbReference type="Proteomes" id="UP000824200">
    <property type="component" value="Unassembled WGS sequence"/>
</dbReference>
<dbReference type="Gene3D" id="3.30.70.580">
    <property type="entry name" value="Pseudouridine synthase I, catalytic domain, N-terminal subdomain"/>
    <property type="match status" value="1"/>
</dbReference>
<keyword evidence="3 4" id="KW-0413">Isomerase</keyword>
<dbReference type="SUPFAM" id="SSF55120">
    <property type="entry name" value="Pseudouridine synthase"/>
    <property type="match status" value="1"/>
</dbReference>
<dbReference type="PANTHER" id="PTHR11142">
    <property type="entry name" value="PSEUDOURIDYLATE SYNTHASE"/>
    <property type="match status" value="1"/>
</dbReference>
<comment type="caution">
    <text evidence="9">The sequence shown here is derived from an EMBL/GenBank/DDBJ whole genome shotgun (WGS) entry which is preliminary data.</text>
</comment>
<evidence type="ECO:0000256" key="5">
    <source>
        <dbReference type="PIRSR" id="PIRSR001430-1"/>
    </source>
</evidence>
<dbReference type="InterPro" id="IPR020103">
    <property type="entry name" value="PsdUridine_synth_cat_dom_sf"/>
</dbReference>
<keyword evidence="2 4" id="KW-0819">tRNA processing</keyword>
<dbReference type="Gene3D" id="3.30.70.660">
    <property type="entry name" value="Pseudouridine synthase I, catalytic domain, C-terminal subdomain"/>
    <property type="match status" value="1"/>
</dbReference>
<evidence type="ECO:0000259" key="8">
    <source>
        <dbReference type="Pfam" id="PF01416"/>
    </source>
</evidence>
<evidence type="ECO:0000256" key="6">
    <source>
        <dbReference type="PIRSR" id="PIRSR001430-2"/>
    </source>
</evidence>
<sequence>MTRVKLTVEYVGTDFCGWQSQKNGISVQDTLEKALCSYFDCDFVRVYAAGRTDVGVHSRGQTVHFDTDKKVNTFKLCLGVNLRLPASVAVTDAQIVADDFDARFDALSKTYCYRVYVSPVRKPTLDVNCLQVYKPLDVAAMQRAASLLVGTHDFAAFQNTGSNLKGTVRTINSFRVEEEKGVICFWVNGNAFLYNQVRLMCGLLVEIGNGKRDETSLKQMLSGKKIAVKTLPAKGLTLEKVYYEKA</sequence>
<dbReference type="PANTHER" id="PTHR11142:SF0">
    <property type="entry name" value="TRNA PSEUDOURIDINE SYNTHASE-LIKE 1"/>
    <property type="match status" value="1"/>
</dbReference>
<dbReference type="InterPro" id="IPR020095">
    <property type="entry name" value="PsdUridine_synth_TruA_C"/>
</dbReference>
<dbReference type="CDD" id="cd02570">
    <property type="entry name" value="PseudoU_synth_EcTruA"/>
    <property type="match status" value="1"/>
</dbReference>
<name>A0A9D1E345_9BACT</name>
<reference evidence="9" key="1">
    <citation type="submission" date="2020-10" db="EMBL/GenBank/DDBJ databases">
        <authorList>
            <person name="Gilroy R."/>
        </authorList>
    </citation>
    <scope>NUCLEOTIDE SEQUENCE</scope>
    <source>
        <strain evidence="9">CHK121-14286</strain>
    </source>
</reference>
<dbReference type="InterPro" id="IPR020094">
    <property type="entry name" value="TruA/RsuA/RluB/E/F_N"/>
</dbReference>
<evidence type="ECO:0000313" key="10">
    <source>
        <dbReference type="Proteomes" id="UP000824200"/>
    </source>
</evidence>
<dbReference type="EC" id="5.4.99.12" evidence="4"/>
<comment type="catalytic activity">
    <reaction evidence="4 7">
        <text>uridine(38/39/40) in tRNA = pseudouridine(38/39/40) in tRNA</text>
        <dbReference type="Rhea" id="RHEA:22376"/>
        <dbReference type="Rhea" id="RHEA-COMP:10085"/>
        <dbReference type="Rhea" id="RHEA-COMP:10087"/>
        <dbReference type="ChEBI" id="CHEBI:65314"/>
        <dbReference type="ChEBI" id="CHEBI:65315"/>
        <dbReference type="EC" id="5.4.99.12"/>
    </reaction>
</comment>
<comment type="subunit">
    <text evidence="4">Homodimer.</text>
</comment>
<dbReference type="GO" id="GO:0003723">
    <property type="term" value="F:RNA binding"/>
    <property type="evidence" value="ECO:0007669"/>
    <property type="project" value="InterPro"/>
</dbReference>
<dbReference type="EMBL" id="DVHL01000009">
    <property type="protein sequence ID" value="HIR65424.1"/>
    <property type="molecule type" value="Genomic_DNA"/>
</dbReference>
<dbReference type="HAMAP" id="MF_00171">
    <property type="entry name" value="TruA"/>
    <property type="match status" value="1"/>
</dbReference>
<feature type="active site" description="Nucleophile" evidence="4 5">
    <location>
        <position position="53"/>
    </location>
</feature>
<feature type="domain" description="Pseudouridine synthase I TruA alpha/beta" evidence="8">
    <location>
        <begin position="8"/>
        <end position="105"/>
    </location>
</feature>
<protein>
    <recommendedName>
        <fullName evidence="4">tRNA pseudouridine synthase A</fullName>
        <ecNumber evidence="4">5.4.99.12</ecNumber>
    </recommendedName>
    <alternativeName>
        <fullName evidence="4">tRNA pseudouridine(38-40) synthase</fullName>
    </alternativeName>
    <alternativeName>
        <fullName evidence="4">tRNA pseudouridylate synthase I</fullName>
    </alternativeName>
    <alternativeName>
        <fullName evidence="4">tRNA-uridine isomerase I</fullName>
    </alternativeName>
</protein>
<comment type="similarity">
    <text evidence="1 4 7">Belongs to the tRNA pseudouridine synthase TruA family.</text>
</comment>
<dbReference type="InterPro" id="IPR001406">
    <property type="entry name" value="PsdUridine_synth_TruA"/>
</dbReference>
<dbReference type="NCBIfam" id="TIGR00071">
    <property type="entry name" value="hisT_truA"/>
    <property type="match status" value="1"/>
</dbReference>
<evidence type="ECO:0000313" key="9">
    <source>
        <dbReference type="EMBL" id="HIR65424.1"/>
    </source>
</evidence>
<reference evidence="9" key="2">
    <citation type="journal article" date="2021" name="PeerJ">
        <title>Extensive microbial diversity within the chicken gut microbiome revealed by metagenomics and culture.</title>
        <authorList>
            <person name="Gilroy R."/>
            <person name="Ravi A."/>
            <person name="Getino M."/>
            <person name="Pursley I."/>
            <person name="Horton D.L."/>
            <person name="Alikhan N.F."/>
            <person name="Baker D."/>
            <person name="Gharbi K."/>
            <person name="Hall N."/>
            <person name="Watson M."/>
            <person name="Adriaenssens E.M."/>
            <person name="Foster-Nyarko E."/>
            <person name="Jarju S."/>
            <person name="Secka A."/>
            <person name="Antonio M."/>
            <person name="Oren A."/>
            <person name="Chaudhuri R.R."/>
            <person name="La Ragione R."/>
            <person name="Hildebrand F."/>
            <person name="Pallen M.J."/>
        </authorList>
    </citation>
    <scope>NUCLEOTIDE SEQUENCE</scope>
    <source>
        <strain evidence="9">CHK121-14286</strain>
    </source>
</reference>
<gene>
    <name evidence="4 9" type="primary">truA</name>
    <name evidence="9" type="ORF">IAC95_00830</name>
</gene>
<comment type="function">
    <text evidence="4">Formation of pseudouridine at positions 38, 39 and 40 in the anticodon stem and loop of transfer RNAs.</text>
</comment>
<dbReference type="AlphaFoldDB" id="A0A9D1E345"/>
<dbReference type="InterPro" id="IPR020097">
    <property type="entry name" value="PsdUridine_synth_TruA_a/b_dom"/>
</dbReference>
<evidence type="ECO:0000256" key="1">
    <source>
        <dbReference type="ARBA" id="ARBA00009375"/>
    </source>
</evidence>
<feature type="domain" description="Pseudouridine synthase I TruA alpha/beta" evidence="8">
    <location>
        <begin position="144"/>
        <end position="244"/>
    </location>
</feature>
<dbReference type="PIRSF" id="PIRSF001430">
    <property type="entry name" value="tRNA_psdUrid_synth"/>
    <property type="match status" value="1"/>
</dbReference>
<organism evidence="9 10">
    <name type="scientific">Candidatus Fimimonas gallinarum</name>
    <dbReference type="NCBI Taxonomy" id="2840821"/>
    <lineage>
        <taxon>Bacteria</taxon>
        <taxon>Pseudomonadati</taxon>
        <taxon>Myxococcota</taxon>
        <taxon>Myxococcia</taxon>
        <taxon>Myxococcales</taxon>
        <taxon>Cystobacterineae</taxon>
        <taxon>Myxococcaceae</taxon>
        <taxon>Myxococcaceae incertae sedis</taxon>
        <taxon>Candidatus Fimimonas</taxon>
    </lineage>
</organism>
<evidence type="ECO:0000256" key="7">
    <source>
        <dbReference type="RuleBase" id="RU003792"/>
    </source>
</evidence>
<dbReference type="GO" id="GO:0160147">
    <property type="term" value="F:tRNA pseudouridine(38-40) synthase activity"/>
    <property type="evidence" value="ECO:0007669"/>
    <property type="project" value="UniProtKB-EC"/>
</dbReference>
<dbReference type="Pfam" id="PF01416">
    <property type="entry name" value="PseudoU_synth_1"/>
    <property type="match status" value="2"/>
</dbReference>
<feature type="binding site" evidence="4 6">
    <location>
        <position position="111"/>
    </location>
    <ligand>
        <name>substrate</name>
    </ligand>
</feature>
<evidence type="ECO:0000256" key="2">
    <source>
        <dbReference type="ARBA" id="ARBA00022694"/>
    </source>
</evidence>
<evidence type="ECO:0000256" key="3">
    <source>
        <dbReference type="ARBA" id="ARBA00023235"/>
    </source>
</evidence>
<dbReference type="FunFam" id="3.30.70.580:FF:000001">
    <property type="entry name" value="tRNA pseudouridine synthase A"/>
    <property type="match status" value="1"/>
</dbReference>
<dbReference type="GO" id="GO:0031119">
    <property type="term" value="P:tRNA pseudouridine synthesis"/>
    <property type="evidence" value="ECO:0007669"/>
    <property type="project" value="UniProtKB-UniRule"/>
</dbReference>